<dbReference type="GO" id="GO:0003677">
    <property type="term" value="F:DNA binding"/>
    <property type="evidence" value="ECO:0007669"/>
    <property type="project" value="InterPro"/>
</dbReference>
<sequence>MVDNPLTACLTVVQAAAGYGKTTAVRRWLDESAARWLSGAALTTGARGTVPDGTTTIVDDVHLAQPGVLLPALGEQSRLVVIGRCPPPAAALPTDAIPARVGPVGLAMDAGGTAGLLDRSYGVTGADLAEQVYRFTFGWPTLVHLVGAALATDPALTAMVSGDRLLAALAGPGSTILGFLTEQVFAGLDPATRRLLADAAQVESISVELARTLGHRRAGDAIDHLTRLGLLASPGPAPGQLPKPGPAPTDGEHHVVPLVAAAARGHLSRPATRQRVLAAAAGWYRTRNRPAEALRLAATAGDDAGCATLLAEHGGALLFSGAAARVVAVASRLPAGVRDEHTDLLLAEALETTGDPRAALAVYASLAVDLHRRLRPALAWRYGAATYMWRDPRDALRVFSRGALTDEDTADEALLLGWTAAAHWLTGDEPQCRSYAERAHRSAVACGDERARANAYVALALCANLAADPAALMAHYQRALRLAEGVGDTVLVTRIRANMAAGLERQGRHAEALEVLVPATCLAERNGHVGMLAMALCNEGMLLRRLGRLDEAASRLIRSIELYQHMDSRKVTYPLSGLADVHRQRGRLGEAEALYREAMRAASGEANRQGMVPALAGLALVVAADRPAEATDLCREALRHASGSQVPTAHLAAGTIAVRAGDLAEALRHARAAAEAAGRQRDRPGLAEALELQSTATADPAEASRALTEALAIWQETHASVEIDRVRITLGQLPGAGTEQRASARLAAGRLRAAGVTPTPPARPGPAAPAQVEIRTLGGFSVLVGGDPVPPAAWPSQKARDLLRVLVARRGRPVPRDELAELLWGNGPGGQSERISHRLSVALSTVRSVLDPGRCVSPHHFIAASQANITLNLDRLTVDVEEFLTTAQQGLRLSEYDRHADAYAVLAEAERCFSGEVFAGEPYDDWARALREEARATYLHVLRALAVLARRDHDVDDAVRYLLRLLAIDQYDEQSHQSLIAVLARAGHFGEAARAQQHYAEAMREIGITATEIIGPALRDRRRSPTADSAL</sequence>
<dbReference type="AlphaFoldDB" id="A0A3N1GTP1"/>
<dbReference type="InterPro" id="IPR051677">
    <property type="entry name" value="AfsR-DnrI-RedD_regulator"/>
</dbReference>
<evidence type="ECO:0000259" key="1">
    <source>
        <dbReference type="SMART" id="SM01043"/>
    </source>
</evidence>
<comment type="caution">
    <text evidence="2">The sequence shown here is derived from an EMBL/GenBank/DDBJ whole genome shotgun (WGS) entry which is preliminary data.</text>
</comment>
<dbReference type="RefSeq" id="WP_143162854.1">
    <property type="nucleotide sequence ID" value="NZ_RJKL01000001.1"/>
</dbReference>
<dbReference type="Gene3D" id="1.10.10.10">
    <property type="entry name" value="Winged helix-like DNA-binding domain superfamily/Winged helix DNA-binding domain"/>
    <property type="match status" value="1"/>
</dbReference>
<evidence type="ECO:0000313" key="3">
    <source>
        <dbReference type="Proteomes" id="UP000271683"/>
    </source>
</evidence>
<accession>A0A3N1GTP1</accession>
<dbReference type="GO" id="GO:0006355">
    <property type="term" value="P:regulation of DNA-templated transcription"/>
    <property type="evidence" value="ECO:0007669"/>
    <property type="project" value="InterPro"/>
</dbReference>
<evidence type="ECO:0000313" key="2">
    <source>
        <dbReference type="EMBL" id="ROP33635.1"/>
    </source>
</evidence>
<dbReference type="InterPro" id="IPR011990">
    <property type="entry name" value="TPR-like_helical_dom_sf"/>
</dbReference>
<dbReference type="InterPro" id="IPR019734">
    <property type="entry name" value="TPR_rpt"/>
</dbReference>
<dbReference type="Proteomes" id="UP000271683">
    <property type="component" value="Unassembled WGS sequence"/>
</dbReference>
<protein>
    <submittedName>
        <fullName evidence="2">Transcriptional regulator</fullName>
    </submittedName>
</protein>
<dbReference type="Gene3D" id="1.25.40.10">
    <property type="entry name" value="Tetratricopeptide repeat domain"/>
    <property type="match status" value="3"/>
</dbReference>
<reference evidence="2 3" key="1">
    <citation type="submission" date="2018-11" db="EMBL/GenBank/DDBJ databases">
        <title>Sequencing the genomes of 1000 actinobacteria strains.</title>
        <authorList>
            <person name="Klenk H.-P."/>
        </authorList>
    </citation>
    <scope>NUCLEOTIDE SEQUENCE [LARGE SCALE GENOMIC DNA]</scope>
    <source>
        <strain evidence="2 3">DSM 43634</strain>
    </source>
</reference>
<feature type="domain" description="Bacterial transcriptional activator" evidence="1">
    <location>
        <begin position="878"/>
        <end position="1018"/>
    </location>
</feature>
<dbReference type="SUPFAM" id="SSF46894">
    <property type="entry name" value="C-terminal effector domain of the bipartite response regulators"/>
    <property type="match status" value="1"/>
</dbReference>
<dbReference type="EMBL" id="RJKL01000001">
    <property type="protein sequence ID" value="ROP33635.1"/>
    <property type="molecule type" value="Genomic_DNA"/>
</dbReference>
<dbReference type="Pfam" id="PF03704">
    <property type="entry name" value="BTAD"/>
    <property type="match status" value="1"/>
</dbReference>
<dbReference type="InterPro" id="IPR005158">
    <property type="entry name" value="BTAD"/>
</dbReference>
<dbReference type="SMART" id="SM00028">
    <property type="entry name" value="TPR"/>
    <property type="match status" value="5"/>
</dbReference>
<dbReference type="SUPFAM" id="SSF48452">
    <property type="entry name" value="TPR-like"/>
    <property type="match status" value="3"/>
</dbReference>
<dbReference type="OrthoDB" id="134985at2"/>
<dbReference type="InterPro" id="IPR016032">
    <property type="entry name" value="Sig_transdc_resp-reg_C-effctor"/>
</dbReference>
<dbReference type="SMART" id="SM01043">
    <property type="entry name" value="BTAD"/>
    <property type="match status" value="1"/>
</dbReference>
<gene>
    <name evidence="2" type="ORF">EDD30_6654</name>
</gene>
<dbReference type="PANTHER" id="PTHR35807">
    <property type="entry name" value="TRANSCRIPTIONAL REGULATOR REDD-RELATED"/>
    <property type="match status" value="1"/>
</dbReference>
<proteinExistence type="predicted"/>
<name>A0A3N1GTP1_9ACTN</name>
<dbReference type="InterPro" id="IPR036388">
    <property type="entry name" value="WH-like_DNA-bd_sf"/>
</dbReference>
<organism evidence="2 3">
    <name type="scientific">Couchioplanes caeruleus</name>
    <dbReference type="NCBI Taxonomy" id="56438"/>
    <lineage>
        <taxon>Bacteria</taxon>
        <taxon>Bacillati</taxon>
        <taxon>Actinomycetota</taxon>
        <taxon>Actinomycetes</taxon>
        <taxon>Micromonosporales</taxon>
        <taxon>Micromonosporaceae</taxon>
        <taxon>Couchioplanes</taxon>
    </lineage>
</organism>